<dbReference type="GO" id="GO:0008420">
    <property type="term" value="F:RNA polymerase II CTD heptapeptide repeat phosphatase activity"/>
    <property type="evidence" value="ECO:0007669"/>
    <property type="project" value="InterPro"/>
</dbReference>
<evidence type="ECO:0000256" key="3">
    <source>
        <dbReference type="ARBA" id="ARBA00022801"/>
    </source>
</evidence>
<name>A0A5C6P9A1_9TELE</name>
<feature type="compositionally biased region" description="Polar residues" evidence="7">
    <location>
        <begin position="11"/>
        <end position="30"/>
    </location>
</feature>
<evidence type="ECO:0000256" key="1">
    <source>
        <dbReference type="ARBA" id="ARBA00004123"/>
    </source>
</evidence>
<sequence length="224" mass="25259">MENPEPPGAQSPDTCLQGSNCQDSPPNTEESLGAPMGNETPEGDITLETFQRLSERLTKVHQNKLHQSKKLVLMVDLDNTLIHATEEPCECSPNEDVWNYAPALIEVRPYFYFKDKDSSDNNQEDNDDYLPYLENVLKRIHTEYYSRYEAYQRQEIAEVPDLSKIIPELRRKTLEGTTIVFSGLVPQGSALPIIADERPAKRPRLEEPIGGGSSQPQGWGNDQA</sequence>
<dbReference type="Proteomes" id="UP000324091">
    <property type="component" value="Chromosome 13"/>
</dbReference>
<keyword evidence="9" id="KW-1185">Reference proteome</keyword>
<dbReference type="PANTHER" id="PTHR23081">
    <property type="entry name" value="RNA POLYMERASE II CTD PHOSPHATASE"/>
    <property type="match status" value="1"/>
</dbReference>
<dbReference type="GO" id="GO:0005634">
    <property type="term" value="C:nucleus"/>
    <property type="evidence" value="ECO:0007669"/>
    <property type="project" value="UniProtKB-SubCell"/>
</dbReference>
<feature type="compositionally biased region" description="Basic and acidic residues" evidence="7">
    <location>
        <begin position="195"/>
        <end position="207"/>
    </location>
</feature>
<evidence type="ECO:0000256" key="4">
    <source>
        <dbReference type="ARBA" id="ARBA00023242"/>
    </source>
</evidence>
<dbReference type="InterPro" id="IPR039189">
    <property type="entry name" value="Fcp1"/>
</dbReference>
<evidence type="ECO:0000256" key="5">
    <source>
        <dbReference type="ARBA" id="ARBA00047761"/>
    </source>
</evidence>
<evidence type="ECO:0000256" key="7">
    <source>
        <dbReference type="SAM" id="MobiDB-lite"/>
    </source>
</evidence>
<comment type="catalytic activity">
    <reaction evidence="5">
        <text>O-phospho-L-seryl-[protein] + H2O = L-seryl-[protein] + phosphate</text>
        <dbReference type="Rhea" id="RHEA:20629"/>
        <dbReference type="Rhea" id="RHEA-COMP:9863"/>
        <dbReference type="Rhea" id="RHEA-COMP:11604"/>
        <dbReference type="ChEBI" id="CHEBI:15377"/>
        <dbReference type="ChEBI" id="CHEBI:29999"/>
        <dbReference type="ChEBI" id="CHEBI:43474"/>
        <dbReference type="ChEBI" id="CHEBI:83421"/>
        <dbReference type="EC" id="3.1.3.16"/>
    </reaction>
</comment>
<protein>
    <recommendedName>
        <fullName evidence="2">protein-serine/threonine phosphatase</fullName>
        <ecNumber evidence="2">3.1.3.16</ecNumber>
    </recommendedName>
</protein>
<feature type="region of interest" description="Disordered" evidence="7">
    <location>
        <begin position="195"/>
        <end position="224"/>
    </location>
</feature>
<dbReference type="Gene3D" id="3.40.50.1000">
    <property type="entry name" value="HAD superfamily/HAD-like"/>
    <property type="match status" value="2"/>
</dbReference>
<evidence type="ECO:0000313" key="9">
    <source>
        <dbReference type="Proteomes" id="UP000324091"/>
    </source>
</evidence>
<reference evidence="8 9" key="1">
    <citation type="submission" date="2019-04" db="EMBL/GenBank/DDBJ databases">
        <title>Chromosome genome assembly for Takifugu flavidus.</title>
        <authorList>
            <person name="Xiao S."/>
        </authorList>
    </citation>
    <scope>NUCLEOTIDE SEQUENCE [LARGE SCALE GENOMIC DNA]</scope>
    <source>
        <strain evidence="8">HTHZ2018</strain>
        <tissue evidence="8">Muscle</tissue>
    </source>
</reference>
<accession>A0A5C6P9A1</accession>
<evidence type="ECO:0000256" key="2">
    <source>
        <dbReference type="ARBA" id="ARBA00013081"/>
    </source>
</evidence>
<dbReference type="PANTHER" id="PTHR23081:SF36">
    <property type="entry name" value="RNA POLYMERASE II SUBUNIT A C-TERMINAL DOMAIN PHOSPHATASE"/>
    <property type="match status" value="1"/>
</dbReference>
<keyword evidence="4" id="KW-0539">Nucleus</keyword>
<dbReference type="InterPro" id="IPR023214">
    <property type="entry name" value="HAD_sf"/>
</dbReference>
<dbReference type="AlphaFoldDB" id="A0A5C6P9A1"/>
<evidence type="ECO:0000256" key="6">
    <source>
        <dbReference type="ARBA" id="ARBA00048336"/>
    </source>
</evidence>
<proteinExistence type="predicted"/>
<gene>
    <name evidence="8" type="ORF">D4764_13G0010360</name>
</gene>
<dbReference type="EMBL" id="RHFK02000005">
    <property type="protein sequence ID" value="TWW76374.1"/>
    <property type="molecule type" value="Genomic_DNA"/>
</dbReference>
<comment type="catalytic activity">
    <reaction evidence="6">
        <text>O-phospho-L-threonyl-[protein] + H2O = L-threonyl-[protein] + phosphate</text>
        <dbReference type="Rhea" id="RHEA:47004"/>
        <dbReference type="Rhea" id="RHEA-COMP:11060"/>
        <dbReference type="Rhea" id="RHEA-COMP:11605"/>
        <dbReference type="ChEBI" id="CHEBI:15377"/>
        <dbReference type="ChEBI" id="CHEBI:30013"/>
        <dbReference type="ChEBI" id="CHEBI:43474"/>
        <dbReference type="ChEBI" id="CHEBI:61977"/>
        <dbReference type="EC" id="3.1.3.16"/>
    </reaction>
</comment>
<comment type="caution">
    <text evidence="8">The sequence shown here is derived from an EMBL/GenBank/DDBJ whole genome shotgun (WGS) entry which is preliminary data.</text>
</comment>
<feature type="region of interest" description="Disordered" evidence="7">
    <location>
        <begin position="1"/>
        <end position="43"/>
    </location>
</feature>
<feature type="compositionally biased region" description="Polar residues" evidence="7">
    <location>
        <begin position="214"/>
        <end position="224"/>
    </location>
</feature>
<keyword evidence="3" id="KW-0378">Hydrolase</keyword>
<dbReference type="EC" id="3.1.3.16" evidence="2"/>
<evidence type="ECO:0000313" key="8">
    <source>
        <dbReference type="EMBL" id="TWW76374.1"/>
    </source>
</evidence>
<organism evidence="8 9">
    <name type="scientific">Takifugu flavidus</name>
    <name type="common">sansaifugu</name>
    <dbReference type="NCBI Taxonomy" id="433684"/>
    <lineage>
        <taxon>Eukaryota</taxon>
        <taxon>Metazoa</taxon>
        <taxon>Chordata</taxon>
        <taxon>Craniata</taxon>
        <taxon>Vertebrata</taxon>
        <taxon>Euteleostomi</taxon>
        <taxon>Actinopterygii</taxon>
        <taxon>Neopterygii</taxon>
        <taxon>Teleostei</taxon>
        <taxon>Neoteleostei</taxon>
        <taxon>Acanthomorphata</taxon>
        <taxon>Eupercaria</taxon>
        <taxon>Tetraodontiformes</taxon>
        <taxon>Tetradontoidea</taxon>
        <taxon>Tetraodontidae</taxon>
        <taxon>Takifugu</taxon>
    </lineage>
</organism>
<comment type="subcellular location">
    <subcellularLocation>
        <location evidence="1">Nucleus</location>
    </subcellularLocation>
</comment>